<accession>X1E5B5</accession>
<dbReference type="AlphaFoldDB" id="X1E5B5"/>
<protein>
    <submittedName>
        <fullName evidence="1">Uncharacterized protein</fullName>
    </submittedName>
</protein>
<dbReference type="EMBL" id="BART01041645">
    <property type="protein sequence ID" value="GAH27752.1"/>
    <property type="molecule type" value="Genomic_DNA"/>
</dbReference>
<proteinExistence type="predicted"/>
<feature type="non-terminal residue" evidence="1">
    <location>
        <position position="1"/>
    </location>
</feature>
<comment type="caution">
    <text evidence="1">The sequence shown here is derived from an EMBL/GenBank/DDBJ whole genome shotgun (WGS) entry which is preliminary data.</text>
</comment>
<organism evidence="1">
    <name type="scientific">marine sediment metagenome</name>
    <dbReference type="NCBI Taxonomy" id="412755"/>
    <lineage>
        <taxon>unclassified sequences</taxon>
        <taxon>metagenomes</taxon>
        <taxon>ecological metagenomes</taxon>
    </lineage>
</organism>
<gene>
    <name evidence="1" type="ORF">S01H4_66858</name>
</gene>
<sequence length="58" mass="6681">LEAMEKGRMYCSRGDSRVWPRLDSFNVFGKDGRKAFMGETLTTAHFPIIKFSISYTTE</sequence>
<name>X1E5B5_9ZZZZ</name>
<feature type="non-terminal residue" evidence="1">
    <location>
        <position position="58"/>
    </location>
</feature>
<evidence type="ECO:0000313" key="1">
    <source>
        <dbReference type="EMBL" id="GAH27752.1"/>
    </source>
</evidence>
<reference evidence="1" key="1">
    <citation type="journal article" date="2014" name="Front. Microbiol.">
        <title>High frequency of phylogenetically diverse reductive dehalogenase-homologous genes in deep subseafloor sedimentary metagenomes.</title>
        <authorList>
            <person name="Kawai M."/>
            <person name="Futagami T."/>
            <person name="Toyoda A."/>
            <person name="Takaki Y."/>
            <person name="Nishi S."/>
            <person name="Hori S."/>
            <person name="Arai W."/>
            <person name="Tsubouchi T."/>
            <person name="Morono Y."/>
            <person name="Uchiyama I."/>
            <person name="Ito T."/>
            <person name="Fujiyama A."/>
            <person name="Inagaki F."/>
            <person name="Takami H."/>
        </authorList>
    </citation>
    <scope>NUCLEOTIDE SEQUENCE</scope>
    <source>
        <strain evidence="1">Expedition CK06-06</strain>
    </source>
</reference>